<protein>
    <submittedName>
        <fullName evidence="1">Uncharacterized protein</fullName>
    </submittedName>
</protein>
<keyword evidence="2" id="KW-1185">Reference proteome</keyword>
<proteinExistence type="predicted"/>
<name>A0A2T1LU50_9CHRO</name>
<sequence length="171" mass="19809">MLWLGKKEIEGLQNILNILNGDEFSLVHIQEYDETRPVPNRSFKKHNRLASFKIIDSQGLEQTSILETENVIGKPDCDYLVKLSQLKFEINKFTTFPEQPEKILIDSLILGIVNDKYLKISCLEIDSNNNVIITHTLSVDLINNNILPKYIEEIKNHFIKGFHLEEDEDVK</sequence>
<dbReference type="Proteomes" id="UP000239001">
    <property type="component" value="Unassembled WGS sequence"/>
</dbReference>
<evidence type="ECO:0000313" key="1">
    <source>
        <dbReference type="EMBL" id="PSF34953.1"/>
    </source>
</evidence>
<reference evidence="1 2" key="1">
    <citation type="submission" date="2018-03" db="EMBL/GenBank/DDBJ databases">
        <title>The ancient ancestry and fast evolution of plastids.</title>
        <authorList>
            <person name="Moore K.R."/>
            <person name="Magnabosco C."/>
            <person name="Momper L."/>
            <person name="Gold D.A."/>
            <person name="Bosak T."/>
            <person name="Fournier G.P."/>
        </authorList>
    </citation>
    <scope>NUCLEOTIDE SEQUENCE [LARGE SCALE GENOMIC DNA]</scope>
    <source>
        <strain evidence="1 2">CCALA 016</strain>
    </source>
</reference>
<dbReference type="EMBL" id="PXOH01000024">
    <property type="protein sequence ID" value="PSF34953.1"/>
    <property type="molecule type" value="Genomic_DNA"/>
</dbReference>
<dbReference type="AlphaFoldDB" id="A0A2T1LU50"/>
<accession>A0A2T1LU50</accession>
<gene>
    <name evidence="1" type="ORF">C7H19_18280</name>
</gene>
<reference evidence="1 2" key="2">
    <citation type="submission" date="2018-03" db="EMBL/GenBank/DDBJ databases">
        <authorList>
            <person name="Keele B.F."/>
        </authorList>
    </citation>
    <scope>NUCLEOTIDE SEQUENCE [LARGE SCALE GENOMIC DNA]</scope>
    <source>
        <strain evidence="1 2">CCALA 016</strain>
    </source>
</reference>
<comment type="caution">
    <text evidence="1">The sequence shown here is derived from an EMBL/GenBank/DDBJ whole genome shotgun (WGS) entry which is preliminary data.</text>
</comment>
<evidence type="ECO:0000313" key="2">
    <source>
        <dbReference type="Proteomes" id="UP000239001"/>
    </source>
</evidence>
<organism evidence="1 2">
    <name type="scientific">Aphanothece hegewaldii CCALA 016</name>
    <dbReference type="NCBI Taxonomy" id="2107694"/>
    <lineage>
        <taxon>Bacteria</taxon>
        <taxon>Bacillati</taxon>
        <taxon>Cyanobacteriota</taxon>
        <taxon>Cyanophyceae</taxon>
        <taxon>Oscillatoriophycideae</taxon>
        <taxon>Chroococcales</taxon>
        <taxon>Aphanothecaceae</taxon>
        <taxon>Aphanothece</taxon>
    </lineage>
</organism>
<dbReference type="RefSeq" id="WP_106458361.1">
    <property type="nucleotide sequence ID" value="NZ_PXOH01000024.1"/>
</dbReference>